<comment type="caution">
    <text evidence="2">The sequence shown here is derived from an EMBL/GenBank/DDBJ whole genome shotgun (WGS) entry which is preliminary data.</text>
</comment>
<accession>A0A840MWM0</accession>
<proteinExistence type="predicted"/>
<dbReference type="InterPro" id="IPR036390">
    <property type="entry name" value="WH_DNA-bd_sf"/>
</dbReference>
<dbReference type="AlphaFoldDB" id="A0A840MWM0"/>
<dbReference type="EMBL" id="JACHIJ010000001">
    <property type="protein sequence ID" value="MBB5050844.1"/>
    <property type="molecule type" value="Genomic_DNA"/>
</dbReference>
<evidence type="ECO:0000313" key="3">
    <source>
        <dbReference type="Proteomes" id="UP000521227"/>
    </source>
</evidence>
<dbReference type="FunFam" id="1.10.10.10:FF:000576">
    <property type="entry name" value="Transcriptional regulator HosA"/>
    <property type="match status" value="1"/>
</dbReference>
<dbReference type="SUPFAM" id="SSF46785">
    <property type="entry name" value="Winged helix' DNA-binding domain"/>
    <property type="match status" value="1"/>
</dbReference>
<dbReference type="RefSeq" id="WP_246395240.1">
    <property type="nucleotide sequence ID" value="NZ_JACHIJ010000001.1"/>
</dbReference>
<organism evidence="2 3">
    <name type="scientific">Afipia massiliensis</name>
    <dbReference type="NCBI Taxonomy" id="211460"/>
    <lineage>
        <taxon>Bacteria</taxon>
        <taxon>Pseudomonadati</taxon>
        <taxon>Pseudomonadota</taxon>
        <taxon>Alphaproteobacteria</taxon>
        <taxon>Hyphomicrobiales</taxon>
        <taxon>Nitrobacteraceae</taxon>
        <taxon>Afipia</taxon>
    </lineage>
</organism>
<dbReference type="GO" id="GO:0003700">
    <property type="term" value="F:DNA-binding transcription factor activity"/>
    <property type="evidence" value="ECO:0007669"/>
    <property type="project" value="InterPro"/>
</dbReference>
<dbReference type="Gene3D" id="1.10.10.10">
    <property type="entry name" value="Winged helix-like DNA-binding domain superfamily/Winged helix DNA-binding domain"/>
    <property type="match status" value="1"/>
</dbReference>
<dbReference type="InterPro" id="IPR036388">
    <property type="entry name" value="WH-like_DNA-bd_sf"/>
</dbReference>
<dbReference type="InterPro" id="IPR039422">
    <property type="entry name" value="MarR/SlyA-like"/>
</dbReference>
<dbReference type="PANTHER" id="PTHR33164:SF95">
    <property type="entry name" value="TRANSCRIPTIONAL REGULATOR"/>
    <property type="match status" value="1"/>
</dbReference>
<dbReference type="PANTHER" id="PTHR33164">
    <property type="entry name" value="TRANSCRIPTIONAL REGULATOR, MARR FAMILY"/>
    <property type="match status" value="1"/>
</dbReference>
<evidence type="ECO:0000259" key="1">
    <source>
        <dbReference type="PROSITE" id="PS50995"/>
    </source>
</evidence>
<dbReference type="PROSITE" id="PS50995">
    <property type="entry name" value="HTH_MARR_2"/>
    <property type="match status" value="1"/>
</dbReference>
<sequence length="178" mass="19014">MAKAALNKAALNKAALNNAGAQSKATTLIKGAAPKRSTKGPKPSYVLDDQIGFILRQVWQRHATIFAKEIGINLTPTQWAALAKLTETGPCSQNQLGRLTAMDVATIKGVIDRLTARGLTETSSDPQDGRRLLVSLTRAGQVMAEKAAPNALAITKETLAPLDAKERETFVALLSKLR</sequence>
<protein>
    <submittedName>
        <fullName evidence="2">DNA-binding MarR family transcriptional regulator</fullName>
    </submittedName>
</protein>
<reference evidence="2 3" key="1">
    <citation type="submission" date="2020-08" db="EMBL/GenBank/DDBJ databases">
        <title>Genomic Encyclopedia of Type Strains, Phase IV (KMG-IV): sequencing the most valuable type-strain genomes for metagenomic binning, comparative biology and taxonomic classification.</title>
        <authorList>
            <person name="Goeker M."/>
        </authorList>
    </citation>
    <scope>NUCLEOTIDE SEQUENCE [LARGE SCALE GENOMIC DNA]</scope>
    <source>
        <strain evidence="2 3">DSM 17498</strain>
    </source>
</reference>
<name>A0A840MWM0_9BRAD</name>
<dbReference type="PRINTS" id="PR00598">
    <property type="entry name" value="HTHMARR"/>
</dbReference>
<dbReference type="InterPro" id="IPR000835">
    <property type="entry name" value="HTH_MarR-typ"/>
</dbReference>
<dbReference type="SMART" id="SM00347">
    <property type="entry name" value="HTH_MARR"/>
    <property type="match status" value="1"/>
</dbReference>
<dbReference type="GO" id="GO:0003677">
    <property type="term" value="F:DNA binding"/>
    <property type="evidence" value="ECO:0007669"/>
    <property type="project" value="UniProtKB-KW"/>
</dbReference>
<evidence type="ECO:0000313" key="2">
    <source>
        <dbReference type="EMBL" id="MBB5050844.1"/>
    </source>
</evidence>
<gene>
    <name evidence="2" type="ORF">HNQ36_000792</name>
</gene>
<dbReference type="Pfam" id="PF01047">
    <property type="entry name" value="MarR"/>
    <property type="match status" value="1"/>
</dbReference>
<keyword evidence="2" id="KW-0238">DNA-binding</keyword>
<dbReference type="Proteomes" id="UP000521227">
    <property type="component" value="Unassembled WGS sequence"/>
</dbReference>
<feature type="domain" description="HTH marR-type" evidence="1">
    <location>
        <begin position="48"/>
        <end position="178"/>
    </location>
</feature>
<dbReference type="GO" id="GO:0006950">
    <property type="term" value="P:response to stress"/>
    <property type="evidence" value="ECO:0007669"/>
    <property type="project" value="TreeGrafter"/>
</dbReference>